<keyword evidence="2" id="KW-1185">Reference proteome</keyword>
<protein>
    <submittedName>
        <fullName evidence="3">Uncharacterized protein</fullName>
    </submittedName>
</protein>
<evidence type="ECO:0000313" key="3">
    <source>
        <dbReference type="WBParaSite" id="PSU_v2.g6697.t1"/>
    </source>
</evidence>
<proteinExistence type="predicted"/>
<sequence length="290" mass="32178">MNNDSSLSTSTPNELNLSTTSDIQNESALEYTISEDTIQNTGTTPLAQESSSQEALQESSVSLNVEENNATNSDTNSTTLSQQSSSPVSTEVAFGSTVNSSIKREFNDSDYCMVIDEPAAKKQKTETCIDETFPFDLPSKSILKEICDKLKIDYHRDAYKFWGDIAFENVPVFSQNIQTHSIKSSNIFICLSLFFTGEITKCYLIQDTIYTAFRDELIAKGSIVEKADQLFACTTVSDKHLKFVAKFLSCRIGIYEDAKIKRYGNGENENGSLALILSFVNGMYSVVLDM</sequence>
<feature type="region of interest" description="Disordered" evidence="1">
    <location>
        <begin position="42"/>
        <end position="92"/>
    </location>
</feature>
<dbReference type="WBParaSite" id="PSU_v2.g6697.t1">
    <property type="protein sequence ID" value="PSU_v2.g6697.t1"/>
    <property type="gene ID" value="PSU_v2.g6697"/>
</dbReference>
<accession>A0A914Z8X4</accession>
<dbReference type="Proteomes" id="UP000887577">
    <property type="component" value="Unplaced"/>
</dbReference>
<evidence type="ECO:0000256" key="1">
    <source>
        <dbReference type="SAM" id="MobiDB-lite"/>
    </source>
</evidence>
<organism evidence="2 3">
    <name type="scientific">Panagrolaimus superbus</name>
    <dbReference type="NCBI Taxonomy" id="310955"/>
    <lineage>
        <taxon>Eukaryota</taxon>
        <taxon>Metazoa</taxon>
        <taxon>Ecdysozoa</taxon>
        <taxon>Nematoda</taxon>
        <taxon>Chromadorea</taxon>
        <taxon>Rhabditida</taxon>
        <taxon>Tylenchina</taxon>
        <taxon>Panagrolaimomorpha</taxon>
        <taxon>Panagrolaimoidea</taxon>
        <taxon>Panagrolaimidae</taxon>
        <taxon>Panagrolaimus</taxon>
    </lineage>
</organism>
<feature type="compositionally biased region" description="Low complexity" evidence="1">
    <location>
        <begin position="46"/>
        <end position="90"/>
    </location>
</feature>
<evidence type="ECO:0000313" key="2">
    <source>
        <dbReference type="Proteomes" id="UP000887577"/>
    </source>
</evidence>
<dbReference type="AlphaFoldDB" id="A0A914Z8X4"/>
<reference evidence="3" key="1">
    <citation type="submission" date="2022-11" db="UniProtKB">
        <authorList>
            <consortium name="WormBaseParasite"/>
        </authorList>
    </citation>
    <scope>IDENTIFICATION</scope>
</reference>
<name>A0A914Z8X4_9BILA</name>